<evidence type="ECO:0000313" key="12">
    <source>
        <dbReference type="EMBL" id="VDI08609.1"/>
    </source>
</evidence>
<dbReference type="OrthoDB" id="6287768at2759"/>
<dbReference type="Gene3D" id="3.80.10.10">
    <property type="entry name" value="Ribonuclease Inhibitor"/>
    <property type="match status" value="1"/>
</dbReference>
<dbReference type="InterPro" id="IPR032675">
    <property type="entry name" value="LRR_dom_sf"/>
</dbReference>
<dbReference type="PANTHER" id="PTHR46473:SF10">
    <property type="entry name" value="LD45603P-RELATED"/>
    <property type="match status" value="1"/>
</dbReference>
<keyword evidence="3" id="KW-1003">Cell membrane</keyword>
<feature type="signal peptide" evidence="11">
    <location>
        <begin position="1"/>
        <end position="19"/>
    </location>
</feature>
<dbReference type="SUPFAM" id="SSF52058">
    <property type="entry name" value="L domain-like"/>
    <property type="match status" value="1"/>
</dbReference>
<comment type="caution">
    <text evidence="12">The sequence shown here is derived from an EMBL/GenBank/DDBJ whole genome shotgun (WGS) entry which is preliminary data.</text>
</comment>
<dbReference type="InterPro" id="IPR001611">
    <property type="entry name" value="Leu-rich_rpt"/>
</dbReference>
<evidence type="ECO:0000256" key="4">
    <source>
        <dbReference type="ARBA" id="ARBA00022692"/>
    </source>
</evidence>
<evidence type="ECO:0000256" key="9">
    <source>
        <dbReference type="ARBA" id="ARBA00023157"/>
    </source>
</evidence>
<accession>A0A8B6CSS5</accession>
<keyword evidence="2" id="KW-0813">Transport</keyword>
<evidence type="ECO:0000313" key="13">
    <source>
        <dbReference type="Proteomes" id="UP000596742"/>
    </source>
</evidence>
<organism evidence="12 13">
    <name type="scientific">Mytilus galloprovincialis</name>
    <name type="common">Mediterranean mussel</name>
    <dbReference type="NCBI Taxonomy" id="29158"/>
    <lineage>
        <taxon>Eukaryota</taxon>
        <taxon>Metazoa</taxon>
        <taxon>Spiralia</taxon>
        <taxon>Lophotrochozoa</taxon>
        <taxon>Mollusca</taxon>
        <taxon>Bivalvia</taxon>
        <taxon>Autobranchia</taxon>
        <taxon>Pteriomorphia</taxon>
        <taxon>Mytilida</taxon>
        <taxon>Mytiloidea</taxon>
        <taxon>Mytilidae</taxon>
        <taxon>Mytilinae</taxon>
        <taxon>Mytilus</taxon>
    </lineage>
</organism>
<proteinExistence type="predicted"/>
<gene>
    <name evidence="12" type="ORF">MGAL_10B047838</name>
</gene>
<feature type="chain" id="PRO_5032513140" evidence="11">
    <location>
        <begin position="20"/>
        <end position="114"/>
    </location>
</feature>
<sequence>MAFDKCLITCFTLIPFVISLQCDTTTKGKVKIAECKNLGLTEVPQCLPTDINILDLSGNNIENLYNNAFGPYRLLEELILKKNKIHHIEENSFFGLNRLNVLNMSENNLNLLHS</sequence>
<evidence type="ECO:0000256" key="7">
    <source>
        <dbReference type="ARBA" id="ARBA00023065"/>
    </source>
</evidence>
<comment type="subcellular location">
    <subcellularLocation>
        <location evidence="1">Cell membrane</location>
        <topology evidence="1">Single-pass membrane protein</topology>
    </subcellularLocation>
</comment>
<dbReference type="InterPro" id="IPR051432">
    <property type="entry name" value="KCNMA1_auxiliary"/>
</dbReference>
<keyword evidence="10" id="KW-0407">Ion channel</keyword>
<evidence type="ECO:0000256" key="8">
    <source>
        <dbReference type="ARBA" id="ARBA00023136"/>
    </source>
</evidence>
<keyword evidence="6" id="KW-1133">Transmembrane helix</keyword>
<dbReference type="EMBL" id="UYJE01002205">
    <property type="protein sequence ID" value="VDI08609.1"/>
    <property type="molecule type" value="Genomic_DNA"/>
</dbReference>
<protein>
    <submittedName>
        <fullName evidence="12">Uncharacterized protein</fullName>
    </submittedName>
</protein>
<keyword evidence="7" id="KW-0406">Ion transport</keyword>
<evidence type="ECO:0000256" key="11">
    <source>
        <dbReference type="SAM" id="SignalP"/>
    </source>
</evidence>
<keyword evidence="5 11" id="KW-0732">Signal</keyword>
<dbReference type="GO" id="GO:0034220">
    <property type="term" value="P:monoatomic ion transmembrane transport"/>
    <property type="evidence" value="ECO:0007669"/>
    <property type="project" value="UniProtKB-KW"/>
</dbReference>
<keyword evidence="8" id="KW-0472">Membrane</keyword>
<evidence type="ECO:0000256" key="3">
    <source>
        <dbReference type="ARBA" id="ARBA00022475"/>
    </source>
</evidence>
<keyword evidence="13" id="KW-1185">Reference proteome</keyword>
<keyword evidence="9" id="KW-1015">Disulfide bond</keyword>
<keyword evidence="4" id="KW-0812">Transmembrane</keyword>
<dbReference type="AlphaFoldDB" id="A0A8B6CSS5"/>
<dbReference type="Pfam" id="PF13855">
    <property type="entry name" value="LRR_8"/>
    <property type="match status" value="1"/>
</dbReference>
<evidence type="ECO:0000256" key="2">
    <source>
        <dbReference type="ARBA" id="ARBA00022448"/>
    </source>
</evidence>
<dbReference type="GO" id="GO:0005886">
    <property type="term" value="C:plasma membrane"/>
    <property type="evidence" value="ECO:0007669"/>
    <property type="project" value="UniProtKB-SubCell"/>
</dbReference>
<dbReference type="Proteomes" id="UP000596742">
    <property type="component" value="Unassembled WGS sequence"/>
</dbReference>
<evidence type="ECO:0000256" key="5">
    <source>
        <dbReference type="ARBA" id="ARBA00022729"/>
    </source>
</evidence>
<name>A0A8B6CSS5_MYTGA</name>
<evidence type="ECO:0000256" key="1">
    <source>
        <dbReference type="ARBA" id="ARBA00004162"/>
    </source>
</evidence>
<dbReference type="PANTHER" id="PTHR46473">
    <property type="entry name" value="GH08155P"/>
    <property type="match status" value="1"/>
</dbReference>
<evidence type="ECO:0000256" key="6">
    <source>
        <dbReference type="ARBA" id="ARBA00022989"/>
    </source>
</evidence>
<reference evidence="12" key="1">
    <citation type="submission" date="2018-11" db="EMBL/GenBank/DDBJ databases">
        <authorList>
            <person name="Alioto T."/>
            <person name="Alioto T."/>
        </authorList>
    </citation>
    <scope>NUCLEOTIDE SEQUENCE</scope>
</reference>
<evidence type="ECO:0000256" key="10">
    <source>
        <dbReference type="ARBA" id="ARBA00023303"/>
    </source>
</evidence>